<keyword evidence="3" id="KW-1185">Reference proteome</keyword>
<reference evidence="3" key="1">
    <citation type="submission" date="2016-09" db="EMBL/GenBank/DDBJ databases">
        <authorList>
            <person name="Varghese N."/>
            <person name="Submissions S."/>
        </authorList>
    </citation>
    <scope>NUCLEOTIDE SEQUENCE [LARGE SCALE GENOMIC DNA]</scope>
    <source>
        <strain evidence="3">ANC 4667</strain>
    </source>
</reference>
<feature type="chain" id="PRO_5017447934" description="Beta-barrel assembly machine subunit BamE" evidence="1">
    <location>
        <begin position="24"/>
        <end position="142"/>
    </location>
</feature>
<accession>A0A1G6HJS0</accession>
<dbReference type="PROSITE" id="PS51257">
    <property type="entry name" value="PROKAR_LIPOPROTEIN"/>
    <property type="match status" value="1"/>
</dbReference>
<dbReference type="EMBL" id="FMYO01000002">
    <property type="protein sequence ID" value="SDB94500.1"/>
    <property type="molecule type" value="Genomic_DNA"/>
</dbReference>
<gene>
    <name evidence="2" type="ORF">SAMN05421732_10250</name>
</gene>
<feature type="signal peptide" evidence="1">
    <location>
        <begin position="1"/>
        <end position="23"/>
    </location>
</feature>
<keyword evidence="1" id="KW-0732">Signal</keyword>
<dbReference type="OrthoDB" id="7304788at2"/>
<organism evidence="2 3">
    <name type="scientific">Acinetobacter kookii</name>
    <dbReference type="NCBI Taxonomy" id="1226327"/>
    <lineage>
        <taxon>Bacteria</taxon>
        <taxon>Pseudomonadati</taxon>
        <taxon>Pseudomonadota</taxon>
        <taxon>Gammaproteobacteria</taxon>
        <taxon>Moraxellales</taxon>
        <taxon>Moraxellaceae</taxon>
        <taxon>Acinetobacter</taxon>
    </lineage>
</organism>
<proteinExistence type="predicted"/>
<protein>
    <recommendedName>
        <fullName evidence="4">Beta-barrel assembly machine subunit BamE</fullName>
    </recommendedName>
</protein>
<evidence type="ECO:0000313" key="2">
    <source>
        <dbReference type="EMBL" id="SDB94500.1"/>
    </source>
</evidence>
<dbReference type="Proteomes" id="UP000243468">
    <property type="component" value="Unassembled WGS sequence"/>
</dbReference>
<dbReference type="RefSeq" id="WP_092819016.1">
    <property type="nucleotide sequence ID" value="NZ_BAABKJ010000001.1"/>
</dbReference>
<evidence type="ECO:0000313" key="3">
    <source>
        <dbReference type="Proteomes" id="UP000243468"/>
    </source>
</evidence>
<evidence type="ECO:0000256" key="1">
    <source>
        <dbReference type="SAM" id="SignalP"/>
    </source>
</evidence>
<name>A0A1G6HJS0_9GAMM</name>
<sequence length="142" mass="15658">MKNFLLISISSLSLMACSTMPFSSDKHTSQNNSINAVPNGNATKEVSIDGSYTGEIVGDYQNSKFSQLKIGMSKGQVESLVGASTDQRSYQTAKAWIPVAGAFSKDQFRIETYYKEAGRLIYAYNGTKLYRIEVDRSEDGLQ</sequence>
<dbReference type="AlphaFoldDB" id="A0A1G6HJS0"/>
<evidence type="ECO:0008006" key="4">
    <source>
        <dbReference type="Google" id="ProtNLM"/>
    </source>
</evidence>